<dbReference type="Proteomes" id="UP000634136">
    <property type="component" value="Unassembled WGS sequence"/>
</dbReference>
<evidence type="ECO:0000313" key="1">
    <source>
        <dbReference type="EMBL" id="KAF7820555.1"/>
    </source>
</evidence>
<organism evidence="1 2">
    <name type="scientific">Senna tora</name>
    <dbReference type="NCBI Taxonomy" id="362788"/>
    <lineage>
        <taxon>Eukaryota</taxon>
        <taxon>Viridiplantae</taxon>
        <taxon>Streptophyta</taxon>
        <taxon>Embryophyta</taxon>
        <taxon>Tracheophyta</taxon>
        <taxon>Spermatophyta</taxon>
        <taxon>Magnoliopsida</taxon>
        <taxon>eudicotyledons</taxon>
        <taxon>Gunneridae</taxon>
        <taxon>Pentapetalae</taxon>
        <taxon>rosids</taxon>
        <taxon>fabids</taxon>
        <taxon>Fabales</taxon>
        <taxon>Fabaceae</taxon>
        <taxon>Caesalpinioideae</taxon>
        <taxon>Cassia clade</taxon>
        <taxon>Senna</taxon>
    </lineage>
</organism>
<proteinExistence type="predicted"/>
<accession>A0A834TGT2</accession>
<comment type="caution">
    <text evidence="1">The sequence shown here is derived from an EMBL/GenBank/DDBJ whole genome shotgun (WGS) entry which is preliminary data.</text>
</comment>
<dbReference type="EMBL" id="JAAIUW010000008">
    <property type="protein sequence ID" value="KAF7820555.1"/>
    <property type="molecule type" value="Genomic_DNA"/>
</dbReference>
<protein>
    <submittedName>
        <fullName evidence="1">Uncharacterized protein</fullName>
    </submittedName>
</protein>
<sequence>MVSPEMFMKFPRVSLMALRDFFVVTGKKKNIIRKEKMGDFNVVHLKGEPFFRINLQVDHARKNFHASDEEASGKRFNQAAFARNLSSLSKTKRPLPLLLHHVYFWPTNPKSSKPHVSKQFLKFFILEIEGGAPPHFSSVSRMSLKSPQTSQGLHLPGDSRLCCIRLPHRAALPGTCGDSSVSGTRLPDCESVFVSQPVGILTLVHASSASAPLNVFPRCKLLRTGSLTSEMPTVEARGLGSLGPP</sequence>
<dbReference type="AlphaFoldDB" id="A0A834TGT2"/>
<gene>
    <name evidence="1" type="ORF">G2W53_026010</name>
</gene>
<name>A0A834TGT2_9FABA</name>
<keyword evidence="2" id="KW-1185">Reference proteome</keyword>
<reference evidence="1" key="1">
    <citation type="submission" date="2020-09" db="EMBL/GenBank/DDBJ databases">
        <title>Genome-Enabled Discovery of Anthraquinone Biosynthesis in Senna tora.</title>
        <authorList>
            <person name="Kang S.-H."/>
            <person name="Pandey R.P."/>
            <person name="Lee C.-M."/>
            <person name="Sim J.-S."/>
            <person name="Jeong J.-T."/>
            <person name="Choi B.-S."/>
            <person name="Jung M."/>
            <person name="Ginzburg D."/>
            <person name="Zhao K."/>
            <person name="Won S.Y."/>
            <person name="Oh T.-J."/>
            <person name="Yu Y."/>
            <person name="Kim N.-H."/>
            <person name="Lee O.R."/>
            <person name="Lee T.-H."/>
            <person name="Bashyal P."/>
            <person name="Kim T.-S."/>
            <person name="Lee W.-H."/>
            <person name="Kawkins C."/>
            <person name="Kim C.-K."/>
            <person name="Kim J.S."/>
            <person name="Ahn B.O."/>
            <person name="Rhee S.Y."/>
            <person name="Sohng J.K."/>
        </authorList>
    </citation>
    <scope>NUCLEOTIDE SEQUENCE</scope>
    <source>
        <tissue evidence="1">Leaf</tissue>
    </source>
</reference>
<evidence type="ECO:0000313" key="2">
    <source>
        <dbReference type="Proteomes" id="UP000634136"/>
    </source>
</evidence>